<feature type="transmembrane region" description="Helical" evidence="11">
    <location>
        <begin position="300"/>
        <end position="321"/>
    </location>
</feature>
<dbReference type="EMBL" id="MCFH01000006">
    <property type="protein sequence ID" value="ORX57279.1"/>
    <property type="molecule type" value="Genomic_DNA"/>
</dbReference>
<organism evidence="14 15">
    <name type="scientific">Piromyces finnis</name>
    <dbReference type="NCBI Taxonomy" id="1754191"/>
    <lineage>
        <taxon>Eukaryota</taxon>
        <taxon>Fungi</taxon>
        <taxon>Fungi incertae sedis</taxon>
        <taxon>Chytridiomycota</taxon>
        <taxon>Chytridiomycota incertae sedis</taxon>
        <taxon>Neocallimastigomycetes</taxon>
        <taxon>Neocallimastigales</taxon>
        <taxon>Neocallimastigaceae</taxon>
        <taxon>Piromyces</taxon>
    </lineage>
</organism>
<feature type="domain" description="Palmitoyltransferase DHHC" evidence="13">
    <location>
        <begin position="340"/>
        <end position="473"/>
    </location>
</feature>
<reference evidence="14 15" key="1">
    <citation type="submission" date="2016-08" db="EMBL/GenBank/DDBJ databases">
        <title>Genomes of anaerobic fungi encode conserved fungal cellulosomes for biomass hydrolysis.</title>
        <authorList>
            <consortium name="DOE Joint Genome Institute"/>
            <person name="Haitjema C.H."/>
            <person name="Gilmore S.P."/>
            <person name="Henske J.K."/>
            <person name="Solomon K.V."/>
            <person name="De Groot R."/>
            <person name="Kuo A."/>
            <person name="Mondo S.J."/>
            <person name="Salamov A.A."/>
            <person name="Labutti K."/>
            <person name="Zhao Z."/>
            <person name="Chiniquy J."/>
            <person name="Barry K."/>
            <person name="Brewer H.M."/>
            <person name="Purvine S.O."/>
            <person name="Wright A.T."/>
            <person name="Boxma B."/>
            <person name="Van Alen T."/>
            <person name="Hackstein J.H."/>
            <person name="Baker S.E."/>
            <person name="Grigoriev I.V."/>
            <person name="O'Malley M.A."/>
        </authorList>
    </citation>
    <scope>NUCLEOTIDE SEQUENCE [LARGE SCALE GENOMIC DNA]</scope>
    <source>
        <strain evidence="15">finn</strain>
    </source>
</reference>
<dbReference type="GO" id="GO:0006612">
    <property type="term" value="P:protein targeting to membrane"/>
    <property type="evidence" value="ECO:0007669"/>
    <property type="project" value="TreeGrafter"/>
</dbReference>
<evidence type="ECO:0000256" key="3">
    <source>
        <dbReference type="ARBA" id="ARBA00022692"/>
    </source>
</evidence>
<keyword evidence="5 11" id="KW-0472">Membrane</keyword>
<evidence type="ECO:0000256" key="6">
    <source>
        <dbReference type="ARBA" id="ARBA00023139"/>
    </source>
</evidence>
<dbReference type="PROSITE" id="PS50216">
    <property type="entry name" value="DHHC"/>
    <property type="match status" value="1"/>
</dbReference>
<keyword evidence="2 11" id="KW-0808">Transferase</keyword>
<feature type="compositionally biased region" description="Low complexity" evidence="12">
    <location>
        <begin position="15"/>
        <end position="27"/>
    </location>
</feature>
<protein>
    <recommendedName>
        <fullName evidence="11">Palmitoyltransferase</fullName>
        <ecNumber evidence="11">2.3.1.225</ecNumber>
    </recommendedName>
</protein>
<evidence type="ECO:0000256" key="12">
    <source>
        <dbReference type="SAM" id="MobiDB-lite"/>
    </source>
</evidence>
<evidence type="ECO:0000256" key="7">
    <source>
        <dbReference type="ARBA" id="ARBA00023288"/>
    </source>
</evidence>
<comment type="similarity">
    <text evidence="9">Belongs to the DHHC palmitoyltransferase family. PFA5 subfamily.</text>
</comment>
<feature type="region of interest" description="Disordered" evidence="12">
    <location>
        <begin position="156"/>
        <end position="242"/>
    </location>
</feature>
<keyword evidence="4 11" id="KW-1133">Transmembrane helix</keyword>
<feature type="compositionally biased region" description="Basic and acidic residues" evidence="12">
    <location>
        <begin position="222"/>
        <end position="242"/>
    </location>
</feature>
<proteinExistence type="inferred from homology"/>
<reference evidence="14 15" key="2">
    <citation type="submission" date="2016-08" db="EMBL/GenBank/DDBJ databases">
        <title>Pervasive Adenine N6-methylation of Active Genes in Fungi.</title>
        <authorList>
            <consortium name="DOE Joint Genome Institute"/>
            <person name="Mondo S.J."/>
            <person name="Dannebaum R.O."/>
            <person name="Kuo R.C."/>
            <person name="Labutti K."/>
            <person name="Haridas S."/>
            <person name="Kuo A."/>
            <person name="Salamov A."/>
            <person name="Ahrendt S.R."/>
            <person name="Lipzen A."/>
            <person name="Sullivan W."/>
            <person name="Andreopoulos W.B."/>
            <person name="Clum A."/>
            <person name="Lindquist E."/>
            <person name="Daum C."/>
            <person name="Ramamoorthy G.K."/>
            <person name="Gryganskyi A."/>
            <person name="Culley D."/>
            <person name="Magnuson J.K."/>
            <person name="James T.Y."/>
            <person name="O'Malley M.A."/>
            <person name="Stajich J.E."/>
            <person name="Spatafora J.W."/>
            <person name="Visel A."/>
            <person name="Grigoriev I.V."/>
        </authorList>
    </citation>
    <scope>NUCLEOTIDE SEQUENCE [LARGE SCALE GENOMIC DNA]</scope>
    <source>
        <strain evidence="15">finn</strain>
    </source>
</reference>
<dbReference type="PANTHER" id="PTHR22883:SF23">
    <property type="entry name" value="PALMITOYLTRANSFERASE ZDHHC6"/>
    <property type="match status" value="1"/>
</dbReference>
<dbReference type="Proteomes" id="UP000193719">
    <property type="component" value="Unassembled WGS sequence"/>
</dbReference>
<evidence type="ECO:0000313" key="15">
    <source>
        <dbReference type="Proteomes" id="UP000193719"/>
    </source>
</evidence>
<keyword evidence="8 11" id="KW-0012">Acyltransferase</keyword>
<feature type="region of interest" description="Disordered" evidence="12">
    <location>
        <begin position="511"/>
        <end position="542"/>
    </location>
</feature>
<comment type="catalytic activity">
    <reaction evidence="10 11">
        <text>L-cysteinyl-[protein] + hexadecanoyl-CoA = S-hexadecanoyl-L-cysteinyl-[protein] + CoA</text>
        <dbReference type="Rhea" id="RHEA:36683"/>
        <dbReference type="Rhea" id="RHEA-COMP:10131"/>
        <dbReference type="Rhea" id="RHEA-COMP:11032"/>
        <dbReference type="ChEBI" id="CHEBI:29950"/>
        <dbReference type="ChEBI" id="CHEBI:57287"/>
        <dbReference type="ChEBI" id="CHEBI:57379"/>
        <dbReference type="ChEBI" id="CHEBI:74151"/>
        <dbReference type="EC" id="2.3.1.225"/>
    </reaction>
</comment>
<feature type="compositionally biased region" description="Basic residues" evidence="12">
    <location>
        <begin position="511"/>
        <end position="522"/>
    </location>
</feature>
<feature type="compositionally biased region" description="Basic and acidic residues" evidence="12">
    <location>
        <begin position="36"/>
        <end position="52"/>
    </location>
</feature>
<keyword evidence="15" id="KW-1185">Reference proteome</keyword>
<dbReference type="InterPro" id="IPR001594">
    <property type="entry name" value="Palmitoyltrfase_DHHC"/>
</dbReference>
<feature type="transmembrane region" description="Helical" evidence="11">
    <location>
        <begin position="428"/>
        <end position="452"/>
    </location>
</feature>
<gene>
    <name evidence="14" type="ORF">BCR36DRAFT_402427</name>
</gene>
<evidence type="ECO:0000256" key="9">
    <source>
        <dbReference type="ARBA" id="ARBA00038298"/>
    </source>
</evidence>
<comment type="domain">
    <text evidence="11">The DHHC domain is required for palmitoyltransferase activity.</text>
</comment>
<dbReference type="InterPro" id="IPR039859">
    <property type="entry name" value="PFA4/ZDH16/20/ERF2-like"/>
</dbReference>
<accession>A0A1Y1VJB4</accession>
<dbReference type="GO" id="GO:0005794">
    <property type="term" value="C:Golgi apparatus"/>
    <property type="evidence" value="ECO:0007669"/>
    <property type="project" value="TreeGrafter"/>
</dbReference>
<comment type="subcellular location">
    <subcellularLocation>
        <location evidence="1">Membrane</location>
        <topology evidence="1">Multi-pass membrane protein</topology>
    </subcellularLocation>
</comment>
<evidence type="ECO:0000313" key="14">
    <source>
        <dbReference type="EMBL" id="ORX57279.1"/>
    </source>
</evidence>
<dbReference type="OrthoDB" id="9909019at2759"/>
<dbReference type="GO" id="GO:0019706">
    <property type="term" value="F:protein-cysteine S-palmitoyltransferase activity"/>
    <property type="evidence" value="ECO:0007669"/>
    <property type="project" value="UniProtKB-EC"/>
</dbReference>
<feature type="transmembrane region" description="Helical" evidence="11">
    <location>
        <begin position="271"/>
        <end position="288"/>
    </location>
</feature>
<dbReference type="AlphaFoldDB" id="A0A1Y1VJB4"/>
<feature type="region of interest" description="Disordered" evidence="12">
    <location>
        <begin position="15"/>
        <end position="81"/>
    </location>
</feature>
<evidence type="ECO:0000256" key="4">
    <source>
        <dbReference type="ARBA" id="ARBA00022989"/>
    </source>
</evidence>
<sequence length="542" mass="63678">MNEISIEINLINKKSKNSSKSVKSSKSYDVDLLNSKSRENKTESIKTSKSVDKIYNNKRRTHENKLKKKKSKSSNTIDLYGNNNNEKNTEIYFDYSSLDNLKTRNNLLDPIQYPQNSTSDDLNEIDDEPVHKNYKVIDIDNNIKLSNSKNSETIIDINNKEKENNNNSDEKDASREKEIIETETNDSKMIELTSEKESDNNNEDDKEDEENYNSSKESLINKCEDDSNENKEEENDKISEEEEKRRKLIEHYLKMPIRKSGFQCPWSLKQIFGFILIAYSAAINYYLIFNGEYNKIQKMIVLVISSVIIFSLIIFGFILIISDPSDDSYLKDTDENKDNNNRYHYCKICKKNVNCKSLHCKYCNKCILRFDHHCKFVNNCIGIKNYKLFILSLSFATLYFIIVLLNIVYFFYLFIFTETEIALRKRSVINLIIQIGLLFYLVIACVAMYFLFDLIRLHILLKIRHMTTNEYSHWLKANRRSLENRANKKKNEVKKSQELLNINDKEIKSKKCQVKNKKRKSSCSKPKSNIFEKKPSDKIFPI</sequence>
<keyword evidence="7" id="KW-0449">Lipoprotein</keyword>
<dbReference type="PANTHER" id="PTHR22883">
    <property type="entry name" value="ZINC FINGER DHHC DOMAIN CONTAINING PROTEIN"/>
    <property type="match status" value="1"/>
</dbReference>
<feature type="compositionally biased region" description="Basic residues" evidence="12">
    <location>
        <begin position="56"/>
        <end position="72"/>
    </location>
</feature>
<evidence type="ECO:0000256" key="1">
    <source>
        <dbReference type="ARBA" id="ARBA00004141"/>
    </source>
</evidence>
<evidence type="ECO:0000256" key="11">
    <source>
        <dbReference type="RuleBase" id="RU079119"/>
    </source>
</evidence>
<evidence type="ECO:0000256" key="8">
    <source>
        <dbReference type="ARBA" id="ARBA00023315"/>
    </source>
</evidence>
<keyword evidence="3 11" id="KW-0812">Transmembrane</keyword>
<evidence type="ECO:0000256" key="5">
    <source>
        <dbReference type="ARBA" id="ARBA00023136"/>
    </source>
</evidence>
<feature type="compositionally biased region" description="Basic and acidic residues" evidence="12">
    <location>
        <begin position="158"/>
        <end position="199"/>
    </location>
</feature>
<feature type="compositionally biased region" description="Acidic residues" evidence="12">
    <location>
        <begin position="200"/>
        <end position="211"/>
    </location>
</feature>
<dbReference type="STRING" id="1754191.A0A1Y1VJB4"/>
<dbReference type="Pfam" id="PF01529">
    <property type="entry name" value="DHHC"/>
    <property type="match status" value="1"/>
</dbReference>
<name>A0A1Y1VJB4_9FUNG</name>
<feature type="transmembrane region" description="Helical" evidence="11">
    <location>
        <begin position="388"/>
        <end position="416"/>
    </location>
</feature>
<dbReference type="GO" id="GO:0005783">
    <property type="term" value="C:endoplasmic reticulum"/>
    <property type="evidence" value="ECO:0007669"/>
    <property type="project" value="TreeGrafter"/>
</dbReference>
<keyword evidence="6" id="KW-0564">Palmitate</keyword>
<dbReference type="GO" id="GO:0016020">
    <property type="term" value="C:membrane"/>
    <property type="evidence" value="ECO:0007669"/>
    <property type="project" value="UniProtKB-SubCell"/>
</dbReference>
<evidence type="ECO:0000256" key="2">
    <source>
        <dbReference type="ARBA" id="ARBA00022679"/>
    </source>
</evidence>
<feature type="compositionally biased region" description="Basic and acidic residues" evidence="12">
    <location>
        <begin position="530"/>
        <end position="542"/>
    </location>
</feature>
<comment type="caution">
    <text evidence="14">The sequence shown here is derived from an EMBL/GenBank/DDBJ whole genome shotgun (WGS) entry which is preliminary data.</text>
</comment>
<evidence type="ECO:0000256" key="10">
    <source>
        <dbReference type="ARBA" id="ARBA00048048"/>
    </source>
</evidence>
<dbReference type="EC" id="2.3.1.225" evidence="11"/>
<evidence type="ECO:0000259" key="13">
    <source>
        <dbReference type="Pfam" id="PF01529"/>
    </source>
</evidence>